<evidence type="ECO:0000256" key="9">
    <source>
        <dbReference type="SAM" id="Phobius"/>
    </source>
</evidence>
<organism evidence="12 13">
    <name type="scientific">Symbiobacterium thermophilum</name>
    <dbReference type="NCBI Taxonomy" id="2734"/>
    <lineage>
        <taxon>Bacteria</taxon>
        <taxon>Bacillati</taxon>
        <taxon>Bacillota</taxon>
        <taxon>Clostridia</taxon>
        <taxon>Eubacteriales</taxon>
        <taxon>Symbiobacteriaceae</taxon>
        <taxon>Symbiobacterium</taxon>
    </lineage>
</organism>
<dbReference type="FunFam" id="3.40.50.300:FF:000221">
    <property type="entry name" value="Multidrug ABC transporter ATP-binding protein"/>
    <property type="match status" value="1"/>
</dbReference>
<dbReference type="InterPro" id="IPR036640">
    <property type="entry name" value="ABC1_TM_sf"/>
</dbReference>
<evidence type="ECO:0000256" key="8">
    <source>
        <dbReference type="ARBA" id="ARBA00023136"/>
    </source>
</evidence>
<evidence type="ECO:0000256" key="5">
    <source>
        <dbReference type="ARBA" id="ARBA00022741"/>
    </source>
</evidence>
<dbReference type="PANTHER" id="PTHR43394">
    <property type="entry name" value="ATP-DEPENDENT PERMEASE MDL1, MITOCHONDRIAL"/>
    <property type="match status" value="1"/>
</dbReference>
<keyword evidence="8 9" id="KW-0472">Membrane</keyword>
<dbReference type="InterPro" id="IPR003439">
    <property type="entry name" value="ABC_transporter-like_ATP-bd"/>
</dbReference>
<feature type="transmembrane region" description="Helical" evidence="9">
    <location>
        <begin position="125"/>
        <end position="150"/>
    </location>
</feature>
<protein>
    <submittedName>
        <fullName evidence="12">ABC transporter ATP-binding protein</fullName>
    </submittedName>
</protein>
<dbReference type="SUPFAM" id="SSF90123">
    <property type="entry name" value="ABC transporter transmembrane region"/>
    <property type="match status" value="1"/>
</dbReference>
<evidence type="ECO:0000256" key="1">
    <source>
        <dbReference type="ARBA" id="ARBA00004651"/>
    </source>
</evidence>
<dbReference type="AlphaFoldDB" id="A0A953IAX6"/>
<proteinExistence type="predicted"/>
<dbReference type="EMBL" id="PIUK01000221">
    <property type="protein sequence ID" value="MBY6277678.1"/>
    <property type="molecule type" value="Genomic_DNA"/>
</dbReference>
<evidence type="ECO:0000256" key="6">
    <source>
        <dbReference type="ARBA" id="ARBA00022840"/>
    </source>
</evidence>
<feature type="transmembrane region" description="Helical" evidence="9">
    <location>
        <begin position="242"/>
        <end position="262"/>
    </location>
</feature>
<dbReference type="InterPro" id="IPR011527">
    <property type="entry name" value="ABC1_TM_dom"/>
</dbReference>
<dbReference type="Gene3D" id="1.20.1560.10">
    <property type="entry name" value="ABC transporter type 1, transmembrane domain"/>
    <property type="match status" value="1"/>
</dbReference>
<dbReference type="Pfam" id="PF00005">
    <property type="entry name" value="ABC_tran"/>
    <property type="match status" value="1"/>
</dbReference>
<dbReference type="PANTHER" id="PTHR43394:SF1">
    <property type="entry name" value="ATP-BINDING CASSETTE SUB-FAMILY B MEMBER 10, MITOCHONDRIAL"/>
    <property type="match status" value="1"/>
</dbReference>
<evidence type="ECO:0000256" key="2">
    <source>
        <dbReference type="ARBA" id="ARBA00022448"/>
    </source>
</evidence>
<keyword evidence="3" id="KW-1003">Cell membrane</keyword>
<dbReference type="Proteomes" id="UP000732377">
    <property type="component" value="Unassembled WGS sequence"/>
</dbReference>
<dbReference type="GO" id="GO:0005886">
    <property type="term" value="C:plasma membrane"/>
    <property type="evidence" value="ECO:0007669"/>
    <property type="project" value="UniProtKB-SubCell"/>
</dbReference>
<feature type="domain" description="ABC transmembrane type-1" evidence="11">
    <location>
        <begin position="26"/>
        <end position="301"/>
    </location>
</feature>
<keyword evidence="4 9" id="KW-0812">Transmembrane</keyword>
<keyword evidence="6 12" id="KW-0067">ATP-binding</keyword>
<evidence type="ECO:0000313" key="12">
    <source>
        <dbReference type="EMBL" id="MBY6277678.1"/>
    </source>
</evidence>
<dbReference type="CDD" id="cd18542">
    <property type="entry name" value="ABC_6TM_YknU_like"/>
    <property type="match status" value="1"/>
</dbReference>
<evidence type="ECO:0000256" key="3">
    <source>
        <dbReference type="ARBA" id="ARBA00022475"/>
    </source>
</evidence>
<dbReference type="RefSeq" id="WP_273380978.1">
    <property type="nucleotide sequence ID" value="NZ_PIUK01000221.1"/>
</dbReference>
<dbReference type="InterPro" id="IPR017871">
    <property type="entry name" value="ABC_transporter-like_CS"/>
</dbReference>
<dbReference type="PROSITE" id="PS50929">
    <property type="entry name" value="ABC_TM1F"/>
    <property type="match status" value="1"/>
</dbReference>
<dbReference type="GO" id="GO:0005524">
    <property type="term" value="F:ATP binding"/>
    <property type="evidence" value="ECO:0007669"/>
    <property type="project" value="UniProtKB-KW"/>
</dbReference>
<evidence type="ECO:0000259" key="11">
    <source>
        <dbReference type="PROSITE" id="PS50929"/>
    </source>
</evidence>
<evidence type="ECO:0000259" key="10">
    <source>
        <dbReference type="PROSITE" id="PS50893"/>
    </source>
</evidence>
<dbReference type="PROSITE" id="PS00211">
    <property type="entry name" value="ABC_TRANSPORTER_1"/>
    <property type="match status" value="1"/>
</dbReference>
<dbReference type="GO" id="GO:0015421">
    <property type="term" value="F:ABC-type oligopeptide transporter activity"/>
    <property type="evidence" value="ECO:0007669"/>
    <property type="project" value="TreeGrafter"/>
</dbReference>
<dbReference type="Gene3D" id="3.40.50.300">
    <property type="entry name" value="P-loop containing nucleotide triphosphate hydrolases"/>
    <property type="match status" value="1"/>
</dbReference>
<dbReference type="InterPro" id="IPR039421">
    <property type="entry name" value="Type_1_exporter"/>
</dbReference>
<feature type="transmembrane region" description="Helical" evidence="9">
    <location>
        <begin position="156"/>
        <end position="174"/>
    </location>
</feature>
<evidence type="ECO:0000256" key="4">
    <source>
        <dbReference type="ARBA" id="ARBA00022692"/>
    </source>
</evidence>
<evidence type="ECO:0000256" key="7">
    <source>
        <dbReference type="ARBA" id="ARBA00022989"/>
    </source>
</evidence>
<feature type="transmembrane region" description="Helical" evidence="9">
    <location>
        <begin position="52"/>
        <end position="72"/>
    </location>
</feature>
<keyword evidence="7 9" id="KW-1133">Transmembrane helix</keyword>
<dbReference type="InterPro" id="IPR003593">
    <property type="entry name" value="AAA+_ATPase"/>
</dbReference>
<dbReference type="Pfam" id="PF00664">
    <property type="entry name" value="ABC_membrane"/>
    <property type="match status" value="1"/>
</dbReference>
<name>A0A953IAX6_SYMTR</name>
<keyword evidence="5" id="KW-0547">Nucleotide-binding</keyword>
<evidence type="ECO:0000313" key="13">
    <source>
        <dbReference type="Proteomes" id="UP000732377"/>
    </source>
</evidence>
<accession>A0A953IAX6</accession>
<reference evidence="12" key="1">
    <citation type="submission" date="2017-11" db="EMBL/GenBank/DDBJ databases">
        <title>Three new genomes from thermophilic consortium.</title>
        <authorList>
            <person name="Quaggio R."/>
            <person name="Amgarten D."/>
            <person name="Setubal J.C."/>
        </authorList>
    </citation>
    <scope>NUCLEOTIDE SEQUENCE</scope>
    <source>
        <strain evidence="12">ZCTH01-B2</strain>
    </source>
</reference>
<gene>
    <name evidence="12" type="ORF">CWE10_16010</name>
</gene>
<dbReference type="SUPFAM" id="SSF52540">
    <property type="entry name" value="P-loop containing nucleoside triphosphate hydrolases"/>
    <property type="match status" value="1"/>
</dbReference>
<dbReference type="SMART" id="SM00382">
    <property type="entry name" value="AAA"/>
    <property type="match status" value="1"/>
</dbReference>
<comment type="caution">
    <text evidence="12">The sequence shown here is derived from an EMBL/GenBank/DDBJ whole genome shotgun (WGS) entry which is preliminary data.</text>
</comment>
<sequence length="603" mass="65458">MQILKRLWPLYRPGLPLVVLSLTQIALVSLLGTAQPQIIRFVTDLVLENGEWQYLVPGALAVIAVAVVQGGLRFGQRYTMEIVSTRVVAQLRAQVYSHLQRLSWAFYDRAQTGELMSRVTADVDAVRMAAGMALVNGLTHLGTIVAVVVAMFLMDWRLAIVSLLFLPLLVHAIARFQAGSRAAWSDVQARTAELSAALQENIAGVRVVKAFAREEGEIARFRTANDAFQAANLRAIRVSAFWTNYMNFLTAVGAVAVLWYGGRRAMTGAISVGTLVAFNAYVTQLAGPVRMLGMAISHFTRAAASLQRIYALLDTPVEVADRPGARDLEAVVAEQGTTAAAPDGADPAGGDGTRRVAGRVTFEDVSFRYPGGEAVLQDIHLDVAPGMKVAVLGLTGSGKSTLLHLIPRFYDPTAGRVLIDGVDVRDVTLASLRRQIAIVPQETFLFSATLRENIAYGRPDATQEEIEAAARAAQIHDFILSLPQGYDTVVGERGVGLSGGQKQRIAIARALLTDAPILLLDESTSAVDVATERLIQKALDRLMSGRTTFIIASRLSTVMKADLVLVLEDGRIAARGTHEELIRRDGLYRRIYELQLRPVEEVV</sequence>
<dbReference type="InterPro" id="IPR027417">
    <property type="entry name" value="P-loop_NTPase"/>
</dbReference>
<keyword evidence="2" id="KW-0813">Transport</keyword>
<feature type="domain" description="ABC transporter" evidence="10">
    <location>
        <begin position="360"/>
        <end position="594"/>
    </location>
</feature>
<comment type="subcellular location">
    <subcellularLocation>
        <location evidence="1">Cell membrane</location>
        <topology evidence="1">Multi-pass membrane protein</topology>
    </subcellularLocation>
</comment>
<dbReference type="PROSITE" id="PS50893">
    <property type="entry name" value="ABC_TRANSPORTER_2"/>
    <property type="match status" value="1"/>
</dbReference>
<dbReference type="GO" id="GO:0016887">
    <property type="term" value="F:ATP hydrolysis activity"/>
    <property type="evidence" value="ECO:0007669"/>
    <property type="project" value="InterPro"/>
</dbReference>